<dbReference type="PIRSF" id="PIRSF029287">
    <property type="entry name" value="UCP029287"/>
    <property type="match status" value="1"/>
</dbReference>
<dbReference type="EMBL" id="JACFYJ010000041">
    <property type="protein sequence ID" value="MEI5999920.1"/>
    <property type="molecule type" value="Genomic_DNA"/>
</dbReference>
<dbReference type="InterPro" id="IPR038225">
    <property type="entry name" value="TagF_sf"/>
</dbReference>
<name>A0ABU8IW96_9BURK</name>
<dbReference type="RefSeq" id="WP_336599906.1">
    <property type="nucleotide sequence ID" value="NZ_JACFYJ010000041.1"/>
</dbReference>
<evidence type="ECO:0000313" key="2">
    <source>
        <dbReference type="Proteomes" id="UP001386437"/>
    </source>
</evidence>
<sequence>MPGFVMSAGFYGKVRTHGDFVGRGLPDSFVKTCDAWLQRGLLTAHQRAPHDWLERYLAMPVWRFCASPGLFDECAFAGVLMPGIDAVGRYFPLIVARQTDGASCAADSPWHEAAAALALSTLAPSFSLTAFEVRLAALPAPPLRATSCNSGSAWWTEADSEAHRHTGALDSALFLRLLAD</sequence>
<accession>A0ABU8IW96</accession>
<organism evidence="1 2">
    <name type="scientific">Paraburkholderia bengalensis</name>
    <dbReference type="NCBI Taxonomy" id="2747562"/>
    <lineage>
        <taxon>Bacteria</taxon>
        <taxon>Pseudomonadati</taxon>
        <taxon>Pseudomonadota</taxon>
        <taxon>Betaproteobacteria</taxon>
        <taxon>Burkholderiales</taxon>
        <taxon>Burkholderiaceae</taxon>
        <taxon>Paraburkholderia</taxon>
    </lineage>
</organism>
<dbReference type="Pfam" id="PF09867">
    <property type="entry name" value="TagF_N"/>
    <property type="match status" value="1"/>
</dbReference>
<gene>
    <name evidence="1" type="primary">tagF</name>
    <name evidence="1" type="ORF">H3V53_22735</name>
</gene>
<dbReference type="InterPro" id="IPR017748">
    <property type="entry name" value="TagF"/>
</dbReference>
<protein>
    <submittedName>
        <fullName evidence="1">Type VI secretion system-associated protein TagF</fullName>
    </submittedName>
</protein>
<comment type="caution">
    <text evidence="1">The sequence shown here is derived from an EMBL/GenBank/DDBJ whole genome shotgun (WGS) entry which is preliminary data.</text>
</comment>
<evidence type="ECO:0000313" key="1">
    <source>
        <dbReference type="EMBL" id="MEI5999920.1"/>
    </source>
</evidence>
<reference evidence="1 2" key="1">
    <citation type="journal article" date="2022" name="Arch. Microbiol.">
        <title>Paraburkholderia bengalensis sp. nov. isolated from roots of Oryza sativa, IR64.</title>
        <authorList>
            <person name="Nag P."/>
            <person name="Mondal N."/>
            <person name="Sarkar J."/>
            <person name="Das S."/>
        </authorList>
    </citation>
    <scope>NUCLEOTIDE SEQUENCE [LARGE SCALE GENOMIC DNA]</scope>
    <source>
        <strain evidence="1 2">IR64_4_BI</strain>
    </source>
</reference>
<proteinExistence type="predicted"/>
<dbReference type="Proteomes" id="UP001386437">
    <property type="component" value="Unassembled WGS sequence"/>
</dbReference>
<dbReference type="NCBIfam" id="TIGR03373">
    <property type="entry name" value="VI_minor_4"/>
    <property type="match status" value="1"/>
</dbReference>
<keyword evidence="2" id="KW-1185">Reference proteome</keyword>
<dbReference type="Gene3D" id="3.40.1730.10">
    <property type="entry name" value="pa0076 domain"/>
    <property type="match status" value="1"/>
</dbReference>